<name>A0A2W0CAN7_9BACL</name>
<proteinExistence type="predicted"/>
<evidence type="ECO:0000313" key="2">
    <source>
        <dbReference type="EMBL" id="PYY29750.1"/>
    </source>
</evidence>
<reference evidence="2 3" key="1">
    <citation type="submission" date="2018-01" db="EMBL/GenBank/DDBJ databases">
        <title>Genome sequence of the PGP bacterium Paenibacillus illinoisensis E3.</title>
        <authorList>
            <person name="Rolli E."/>
            <person name="Marasco R."/>
            <person name="Bessem C."/>
            <person name="Michoud G."/>
            <person name="Gaiarsa S."/>
            <person name="Borin S."/>
            <person name="Daffonchio D."/>
        </authorList>
    </citation>
    <scope>NUCLEOTIDE SEQUENCE [LARGE SCALE GENOMIC DNA]</scope>
    <source>
        <strain evidence="2 3">E3</strain>
    </source>
</reference>
<evidence type="ECO:0000313" key="3">
    <source>
        <dbReference type="Proteomes" id="UP000247459"/>
    </source>
</evidence>
<feature type="region of interest" description="Disordered" evidence="1">
    <location>
        <begin position="56"/>
        <end position="78"/>
    </location>
</feature>
<comment type="caution">
    <text evidence="2">The sequence shown here is derived from an EMBL/GenBank/DDBJ whole genome shotgun (WGS) entry which is preliminary data.</text>
</comment>
<organism evidence="2 3">
    <name type="scientific">Paenibacillus illinoisensis</name>
    <dbReference type="NCBI Taxonomy" id="59845"/>
    <lineage>
        <taxon>Bacteria</taxon>
        <taxon>Bacillati</taxon>
        <taxon>Bacillota</taxon>
        <taxon>Bacilli</taxon>
        <taxon>Bacillales</taxon>
        <taxon>Paenibacillaceae</taxon>
        <taxon>Paenibacillus</taxon>
    </lineage>
</organism>
<evidence type="ECO:0008006" key="4">
    <source>
        <dbReference type="Google" id="ProtNLM"/>
    </source>
</evidence>
<gene>
    <name evidence="2" type="ORF">PIL02S_01950</name>
</gene>
<sequence length="153" mass="16829">MHYYPCCNNCYLNSLALQTMHRQLPIPGLFPTGQPPMVPGQFPGYYPTPVTPMIPGSSPGQMPQQSAGQGASPTTQPPSYIPVKPPQAYAIDAPSMFGCIYKWTYVWLSNGNQMWFFPTFIGPTSVAGYVWPPGSPFPSYFGIDAKQIDAFHC</sequence>
<dbReference type="Proteomes" id="UP000247459">
    <property type="component" value="Unassembled WGS sequence"/>
</dbReference>
<accession>A0A2W0CAN7</accession>
<dbReference type="EMBL" id="PRLG01000015">
    <property type="protein sequence ID" value="PYY29750.1"/>
    <property type="molecule type" value="Genomic_DNA"/>
</dbReference>
<dbReference type="AlphaFoldDB" id="A0A2W0CAN7"/>
<feature type="compositionally biased region" description="Polar residues" evidence="1">
    <location>
        <begin position="58"/>
        <end position="74"/>
    </location>
</feature>
<protein>
    <recommendedName>
        <fullName evidence="4">Transporter</fullName>
    </recommendedName>
</protein>
<evidence type="ECO:0000256" key="1">
    <source>
        <dbReference type="SAM" id="MobiDB-lite"/>
    </source>
</evidence>